<evidence type="ECO:0000256" key="6">
    <source>
        <dbReference type="ARBA" id="ARBA00023136"/>
    </source>
</evidence>
<accession>A0A7S7LXW2</accession>
<protein>
    <submittedName>
        <fullName evidence="10">DUF4040 domain-containing protein</fullName>
    </submittedName>
</protein>
<reference evidence="10 11" key="1">
    <citation type="submission" date="2020-05" db="EMBL/GenBank/DDBJ databases">
        <title>Sulfurimonas marisnigri, sp. nov., and Sulfurimonas baltica, sp. nov., manganese oxide reducing chemolithoautotrophs of the class Epsilonproteobacteria isolated from the pelagic redoxclines of the Black and Baltic Seas and emended description of the genus Sulfurimonas.</title>
        <authorList>
            <person name="Henkel J.V."/>
            <person name="Laudan C."/>
            <person name="Werner J."/>
            <person name="Neu T."/>
            <person name="Plewe S."/>
            <person name="Sproer C."/>
            <person name="Bunk B."/>
            <person name="Schulz-Vogt H.N."/>
        </authorList>
    </citation>
    <scope>NUCLEOTIDE SEQUENCE [LARGE SCALE GENOMIC DNA]</scope>
    <source>
        <strain evidence="10 11">GD2</strain>
    </source>
</reference>
<organism evidence="10 11">
    <name type="scientific">Candidatus Sulfurimonas baltica</name>
    <dbReference type="NCBI Taxonomy" id="2740404"/>
    <lineage>
        <taxon>Bacteria</taxon>
        <taxon>Pseudomonadati</taxon>
        <taxon>Campylobacterota</taxon>
        <taxon>Epsilonproteobacteria</taxon>
        <taxon>Campylobacterales</taxon>
        <taxon>Sulfurimonadaceae</taxon>
        <taxon>Sulfurimonas</taxon>
    </lineage>
</organism>
<keyword evidence="3" id="KW-1003">Cell membrane</keyword>
<evidence type="ECO:0000256" key="4">
    <source>
        <dbReference type="ARBA" id="ARBA00022692"/>
    </source>
</evidence>
<feature type="transmembrane region" description="Helical" evidence="7">
    <location>
        <begin position="12"/>
        <end position="29"/>
    </location>
</feature>
<keyword evidence="11" id="KW-1185">Reference proteome</keyword>
<feature type="domain" description="MrpA C-terminal/MbhD" evidence="9">
    <location>
        <begin position="3"/>
        <end position="58"/>
    </location>
</feature>
<comment type="subcellular location">
    <subcellularLocation>
        <location evidence="1">Cell membrane</location>
        <topology evidence="1">Multi-pass membrane protein</topology>
    </subcellularLocation>
</comment>
<evidence type="ECO:0000313" key="11">
    <source>
        <dbReference type="Proteomes" id="UP000593994"/>
    </source>
</evidence>
<gene>
    <name evidence="10" type="ORF">HUE88_05745</name>
</gene>
<sequence length="298" mass="31976">MSLASQNLFKAIVLFVTFGLLMALAWVRLNAPDVAMAEVAIGAGLTGALLLASLARLREISIVEIGTSNFKTNIHHTSYNVRWPLFIFLVILAMGLGYAIFSLPEHAVGLQKVVEEKLQRSGVSNPVTGVLLNFRAYDTFLEMIVLLVALLGIWALEDSIPHTKTILSSPVLDALTGLLVPLLILVAAYLLWVGAHAPGGAFQAGSVLGAAGVLLLLSGWQLQKIFSSFTLRFILVAGSALFLAVAALSMLITGRLLEYPPAQASSLIFMLESVATVSIGVTLITLFLSAFWEKEDEK</sequence>
<dbReference type="Proteomes" id="UP000593994">
    <property type="component" value="Chromosome"/>
</dbReference>
<feature type="transmembrane region" description="Helical" evidence="7">
    <location>
        <begin position="81"/>
        <end position="101"/>
    </location>
</feature>
<feature type="transmembrane region" description="Helical" evidence="7">
    <location>
        <begin position="201"/>
        <end position="222"/>
    </location>
</feature>
<feature type="transmembrane region" description="Helical" evidence="7">
    <location>
        <begin position="35"/>
        <end position="55"/>
    </location>
</feature>
<feature type="transmembrane region" description="Helical" evidence="7">
    <location>
        <begin position="229"/>
        <end position="252"/>
    </location>
</feature>
<feature type="transmembrane region" description="Helical" evidence="7">
    <location>
        <begin position="264"/>
        <end position="292"/>
    </location>
</feature>
<feature type="transmembrane region" description="Helical" evidence="7">
    <location>
        <begin position="177"/>
        <end position="195"/>
    </location>
</feature>
<dbReference type="PANTHER" id="PTHR33932:SF4">
    <property type="entry name" value="NA(+)_H(+) ANTIPORTER SUBUNIT B"/>
    <property type="match status" value="1"/>
</dbReference>
<name>A0A7S7LXW2_9BACT</name>
<evidence type="ECO:0000256" key="5">
    <source>
        <dbReference type="ARBA" id="ARBA00022989"/>
    </source>
</evidence>
<dbReference type="PANTHER" id="PTHR33932">
    <property type="entry name" value="NA(+)/H(+) ANTIPORTER SUBUNIT B"/>
    <property type="match status" value="1"/>
</dbReference>
<feature type="transmembrane region" description="Helical" evidence="7">
    <location>
        <begin position="139"/>
        <end position="156"/>
    </location>
</feature>
<proteinExistence type="inferred from homology"/>
<comment type="similarity">
    <text evidence="2">Belongs to the CPA3 antiporters (TC 2.A.63) subunit B family.</text>
</comment>
<dbReference type="Pfam" id="PF13244">
    <property type="entry name" value="MbhD"/>
    <property type="match status" value="1"/>
</dbReference>
<keyword evidence="4 7" id="KW-0812">Transmembrane</keyword>
<dbReference type="EMBL" id="CP054492">
    <property type="protein sequence ID" value="QOY53446.1"/>
    <property type="molecule type" value="Genomic_DNA"/>
</dbReference>
<evidence type="ECO:0000256" key="2">
    <source>
        <dbReference type="ARBA" id="ARBA00009425"/>
    </source>
</evidence>
<evidence type="ECO:0000313" key="10">
    <source>
        <dbReference type="EMBL" id="QOY53446.1"/>
    </source>
</evidence>
<evidence type="ECO:0000259" key="8">
    <source>
        <dbReference type="Pfam" id="PF04039"/>
    </source>
</evidence>
<dbReference type="GO" id="GO:0005886">
    <property type="term" value="C:plasma membrane"/>
    <property type="evidence" value="ECO:0007669"/>
    <property type="project" value="UniProtKB-SubCell"/>
</dbReference>
<dbReference type="AlphaFoldDB" id="A0A7S7LXW2"/>
<evidence type="ECO:0000256" key="1">
    <source>
        <dbReference type="ARBA" id="ARBA00004651"/>
    </source>
</evidence>
<dbReference type="InterPro" id="IPR050622">
    <property type="entry name" value="CPA3_antiporter_subunitB"/>
</dbReference>
<feature type="domain" description="Na+/H+ antiporter MnhB subunit-related protein" evidence="8">
    <location>
        <begin position="172"/>
        <end position="284"/>
    </location>
</feature>
<dbReference type="InterPro" id="IPR007182">
    <property type="entry name" value="MnhB"/>
</dbReference>
<dbReference type="KEGG" id="sbal:HUE88_05745"/>
<dbReference type="InterPro" id="IPR025383">
    <property type="entry name" value="MrpA_C/MbhD"/>
</dbReference>
<evidence type="ECO:0000256" key="3">
    <source>
        <dbReference type="ARBA" id="ARBA00022475"/>
    </source>
</evidence>
<evidence type="ECO:0000256" key="7">
    <source>
        <dbReference type="SAM" id="Phobius"/>
    </source>
</evidence>
<keyword evidence="5 7" id="KW-1133">Transmembrane helix</keyword>
<keyword evidence="6 7" id="KW-0472">Membrane</keyword>
<dbReference type="Pfam" id="PF04039">
    <property type="entry name" value="MnhB"/>
    <property type="match status" value="1"/>
</dbReference>
<evidence type="ECO:0000259" key="9">
    <source>
        <dbReference type="Pfam" id="PF13244"/>
    </source>
</evidence>